<dbReference type="Gene3D" id="3.30.420.40">
    <property type="match status" value="2"/>
</dbReference>
<dbReference type="GO" id="GO:0005829">
    <property type="term" value="C:cytosol"/>
    <property type="evidence" value="ECO:0007669"/>
    <property type="project" value="TreeGrafter"/>
</dbReference>
<organism evidence="2">
    <name type="scientific">Thermorudis peleae</name>
    <dbReference type="NCBI Taxonomy" id="1382356"/>
    <lineage>
        <taxon>Bacteria</taxon>
        <taxon>Pseudomonadati</taxon>
        <taxon>Thermomicrobiota</taxon>
        <taxon>Thermomicrobia</taxon>
        <taxon>Thermomicrobia incertae sedis</taxon>
        <taxon>Thermorudis</taxon>
    </lineage>
</organism>
<protein>
    <submittedName>
        <fullName evidence="2">tRNA (Adenosine(37)-N6)-threonylcarbamoyltransferase complex dimerization subunit type 1 TsaB</fullName>
    </submittedName>
</protein>
<accession>A0A831TBS5</accession>
<dbReference type="SUPFAM" id="SSF53067">
    <property type="entry name" value="Actin-like ATPase domain"/>
    <property type="match status" value="1"/>
</dbReference>
<dbReference type="InterPro" id="IPR022496">
    <property type="entry name" value="T6A_TsaB"/>
</dbReference>
<dbReference type="NCBIfam" id="TIGR03725">
    <property type="entry name" value="T6A_YeaZ"/>
    <property type="match status" value="1"/>
</dbReference>
<dbReference type="Pfam" id="PF00814">
    <property type="entry name" value="TsaD"/>
    <property type="match status" value="1"/>
</dbReference>
<proteinExistence type="predicted"/>
<dbReference type="GO" id="GO:0016740">
    <property type="term" value="F:transferase activity"/>
    <property type="evidence" value="ECO:0007669"/>
    <property type="project" value="UniProtKB-KW"/>
</dbReference>
<dbReference type="PANTHER" id="PTHR11735:SF11">
    <property type="entry name" value="TRNA THREONYLCARBAMOYLADENOSINE BIOSYNTHESIS PROTEIN TSAB"/>
    <property type="match status" value="1"/>
</dbReference>
<keyword evidence="2" id="KW-0808">Transferase</keyword>
<comment type="caution">
    <text evidence="2">The sequence shown here is derived from an EMBL/GenBank/DDBJ whole genome shotgun (WGS) entry which is preliminary data.</text>
</comment>
<gene>
    <name evidence="2" type="primary">tsaB</name>
    <name evidence="2" type="ORF">ENP34_08965</name>
</gene>
<feature type="domain" description="Gcp-like" evidence="1">
    <location>
        <begin position="35"/>
        <end position="152"/>
    </location>
</feature>
<dbReference type="InterPro" id="IPR043129">
    <property type="entry name" value="ATPase_NBD"/>
</dbReference>
<dbReference type="GO" id="GO:0002949">
    <property type="term" value="P:tRNA threonylcarbamoyladenosine modification"/>
    <property type="evidence" value="ECO:0007669"/>
    <property type="project" value="InterPro"/>
</dbReference>
<evidence type="ECO:0000259" key="1">
    <source>
        <dbReference type="Pfam" id="PF00814"/>
    </source>
</evidence>
<dbReference type="EMBL" id="DSIY01000209">
    <property type="protein sequence ID" value="HEG91558.1"/>
    <property type="molecule type" value="Genomic_DNA"/>
</dbReference>
<sequence length="235" mass="25737">MVDVDRLLLAIDTSTEQAGLALFDGAWLSELNWNAGRNQTASVLSQLDHLLRINRLDVRQLKAVAVTLGPGSFNGLRVGMSVAKGLSYGLGIPLVGIMTLDVLAYPHTVRRHPIRAFVPAGRGRVVYADYYHRGGQWVRESVLKTVRADQLSEGLTETTVLAGALHAELAERLANHPRVIVPPPSWRVLRPGWLADLAFQRWQSGAVDRLETLEPVYVHAGTAEVAASVELPESR</sequence>
<dbReference type="InterPro" id="IPR000905">
    <property type="entry name" value="Gcp-like_dom"/>
</dbReference>
<name>A0A831TBS5_9BACT</name>
<dbReference type="PANTHER" id="PTHR11735">
    <property type="entry name" value="TRNA N6-ADENOSINE THREONYLCARBAMOYLTRANSFERASE"/>
    <property type="match status" value="1"/>
</dbReference>
<reference evidence="2" key="1">
    <citation type="journal article" date="2020" name="mSystems">
        <title>Genome- and Community-Level Interaction Insights into Carbon Utilization and Element Cycling Functions of Hydrothermarchaeota in Hydrothermal Sediment.</title>
        <authorList>
            <person name="Zhou Z."/>
            <person name="Liu Y."/>
            <person name="Xu W."/>
            <person name="Pan J."/>
            <person name="Luo Z.H."/>
            <person name="Li M."/>
        </authorList>
    </citation>
    <scope>NUCLEOTIDE SEQUENCE [LARGE SCALE GENOMIC DNA]</scope>
    <source>
        <strain evidence="2">SpSt-210</strain>
    </source>
</reference>
<dbReference type="AlphaFoldDB" id="A0A831TBS5"/>
<evidence type="ECO:0000313" key="2">
    <source>
        <dbReference type="EMBL" id="HEG91558.1"/>
    </source>
</evidence>